<dbReference type="PANTHER" id="PTHR37694">
    <property type="entry name" value="SLR8022 PROTEIN"/>
    <property type="match status" value="1"/>
</dbReference>
<accession>A0A4R0H2Y0</accession>
<gene>
    <name evidence="2" type="ORF">E0H45_33120</name>
</gene>
<evidence type="ECO:0000313" key="3">
    <source>
        <dbReference type="Proteomes" id="UP000292346"/>
    </source>
</evidence>
<feature type="domain" description="Cupin type-2" evidence="1">
    <location>
        <begin position="42"/>
        <end position="98"/>
    </location>
</feature>
<protein>
    <submittedName>
        <fullName evidence="2">Cupin domain-containing protein</fullName>
    </submittedName>
</protein>
<dbReference type="InterPro" id="IPR014710">
    <property type="entry name" value="RmlC-like_jellyroll"/>
</dbReference>
<dbReference type="Proteomes" id="UP000292346">
    <property type="component" value="Unassembled WGS sequence"/>
</dbReference>
<dbReference type="Pfam" id="PF07883">
    <property type="entry name" value="Cupin_2"/>
    <property type="match status" value="1"/>
</dbReference>
<dbReference type="EMBL" id="SJJZ01000004">
    <property type="protein sequence ID" value="TCC03948.1"/>
    <property type="molecule type" value="Genomic_DNA"/>
</dbReference>
<dbReference type="PANTHER" id="PTHR37694:SF1">
    <property type="entry name" value="SLR8022 PROTEIN"/>
    <property type="match status" value="1"/>
</dbReference>
<name>A0A4R0H2Y0_9ACTN</name>
<dbReference type="InterPro" id="IPR011051">
    <property type="entry name" value="RmlC_Cupin_sf"/>
</dbReference>
<dbReference type="OrthoDB" id="5190473at2"/>
<sequence>MEVLRVEELAAVHLELAGRSDSGRSATTVYSRAGARLRQTLIALDAGQTLGEHQSPGDASLMCLQGDVVLRAGDDEVELRAGDLVAVPPQRHDVHARAASVLLLSVALH</sequence>
<reference evidence="2 3" key="1">
    <citation type="submission" date="2019-02" db="EMBL/GenBank/DDBJ databases">
        <title>Kribbella capetownensis sp. nov. and Kribbella speibonae sp. nov., isolated from soil.</title>
        <authorList>
            <person name="Curtis S.M."/>
            <person name="Norton I."/>
            <person name="Everest G.J."/>
            <person name="Meyers P.R."/>
        </authorList>
    </citation>
    <scope>NUCLEOTIDE SEQUENCE [LARGE SCALE GENOMIC DNA]</scope>
    <source>
        <strain evidence="2 3">KCTC 29219</strain>
    </source>
</reference>
<dbReference type="RefSeq" id="WP_131344760.1">
    <property type="nucleotide sequence ID" value="NZ_SJJZ01000004.1"/>
</dbReference>
<evidence type="ECO:0000313" key="2">
    <source>
        <dbReference type="EMBL" id="TCC03948.1"/>
    </source>
</evidence>
<dbReference type="CDD" id="cd02230">
    <property type="entry name" value="cupin_HP0902-like"/>
    <property type="match status" value="1"/>
</dbReference>
<comment type="caution">
    <text evidence="2">The sequence shown here is derived from an EMBL/GenBank/DDBJ whole genome shotgun (WGS) entry which is preliminary data.</text>
</comment>
<evidence type="ECO:0000259" key="1">
    <source>
        <dbReference type="Pfam" id="PF07883"/>
    </source>
</evidence>
<keyword evidence="3" id="KW-1185">Reference proteome</keyword>
<proteinExistence type="predicted"/>
<organism evidence="2 3">
    <name type="scientific">Kribbella soli</name>
    <dbReference type="NCBI Taxonomy" id="1124743"/>
    <lineage>
        <taxon>Bacteria</taxon>
        <taxon>Bacillati</taxon>
        <taxon>Actinomycetota</taxon>
        <taxon>Actinomycetes</taxon>
        <taxon>Propionibacteriales</taxon>
        <taxon>Kribbellaceae</taxon>
        <taxon>Kribbella</taxon>
    </lineage>
</organism>
<dbReference type="AlphaFoldDB" id="A0A4R0H2Y0"/>
<dbReference type="Gene3D" id="2.60.120.10">
    <property type="entry name" value="Jelly Rolls"/>
    <property type="match status" value="1"/>
</dbReference>
<dbReference type="SUPFAM" id="SSF51182">
    <property type="entry name" value="RmlC-like cupins"/>
    <property type="match status" value="1"/>
</dbReference>
<dbReference type="InterPro" id="IPR013096">
    <property type="entry name" value="Cupin_2"/>
</dbReference>